<keyword evidence="4" id="KW-1185">Reference proteome</keyword>
<proteinExistence type="predicted"/>
<evidence type="ECO:0000259" key="2">
    <source>
        <dbReference type="Pfam" id="PF24758"/>
    </source>
</evidence>
<evidence type="ECO:0000313" key="3">
    <source>
        <dbReference type="EMBL" id="KAK9092348.1"/>
    </source>
</evidence>
<evidence type="ECO:0000313" key="4">
    <source>
        <dbReference type="Proteomes" id="UP001420932"/>
    </source>
</evidence>
<dbReference type="Proteomes" id="UP001420932">
    <property type="component" value="Unassembled WGS sequence"/>
</dbReference>
<dbReference type="EMBL" id="JBBNAF010000012">
    <property type="protein sequence ID" value="KAK9092348.1"/>
    <property type="molecule type" value="Genomic_DNA"/>
</dbReference>
<dbReference type="InterPro" id="IPR036047">
    <property type="entry name" value="F-box-like_dom_sf"/>
</dbReference>
<dbReference type="Pfam" id="PF24758">
    <property type="entry name" value="LRR_At5g56370"/>
    <property type="match status" value="1"/>
</dbReference>
<evidence type="ECO:0000256" key="1">
    <source>
        <dbReference type="SAM" id="MobiDB-lite"/>
    </source>
</evidence>
<dbReference type="AlphaFoldDB" id="A0AAP0EML7"/>
<protein>
    <recommendedName>
        <fullName evidence="2">F-box/LRR-repeat protein 15/At3g58940/PEG3-like LRR domain-containing protein</fullName>
    </recommendedName>
</protein>
<sequence>MDLFKKTSMTGFSRHRPSPTAERRQGQDRLSDLPEPLLHHIFSFLPTNEVNRTTYRLSKKWAPFWASFPYLYFGIEEYGYEHCERWAISELEDLEDRISKQGRDRRTDFEDVRFYSRKQYVDNYMHGRSRSGLDLQGFRLRWPLCSDGYRVKNWIGQVMKLNVQELDIFLGLANSVFTIPAKVFSAASSIKAIKLELRFDGRRFNQYRFHVPRSMISAPNLRTLELIRVRLQKGNAYGELILDCPVLETLILKNCYCKHLKVLNLSLNQLKRLEIDIRGNNSFQYGSEYVWFPFDGLGECKLQLNTPNVSTFVYKGDMYKDCSFGDFAALTDVNVSLHPRFTITRPGGLSHFNLFTISKNANSLKFLKGLNGARNLFLGGLRFILKLQTYWKSCLLHILT</sequence>
<dbReference type="InterPro" id="IPR055411">
    <property type="entry name" value="LRR_FXL15/At3g58940/PEG3-like"/>
</dbReference>
<accession>A0AAP0EML7</accession>
<name>A0AAP0EML7_9MAGN</name>
<gene>
    <name evidence="3" type="ORF">Syun_027259</name>
</gene>
<feature type="region of interest" description="Disordered" evidence="1">
    <location>
        <begin position="1"/>
        <end position="29"/>
    </location>
</feature>
<dbReference type="PANTHER" id="PTHR31900:SF32">
    <property type="entry name" value="F-BOX_RNI_FBD-LIKE DOMAIN PROTEIN"/>
    <property type="match status" value="1"/>
</dbReference>
<dbReference type="SUPFAM" id="SSF81383">
    <property type="entry name" value="F-box domain"/>
    <property type="match status" value="1"/>
</dbReference>
<dbReference type="SUPFAM" id="SSF52058">
    <property type="entry name" value="L domain-like"/>
    <property type="match status" value="1"/>
</dbReference>
<dbReference type="InterPro" id="IPR032675">
    <property type="entry name" value="LRR_dom_sf"/>
</dbReference>
<reference evidence="3 4" key="1">
    <citation type="submission" date="2024-01" db="EMBL/GenBank/DDBJ databases">
        <title>Genome assemblies of Stephania.</title>
        <authorList>
            <person name="Yang L."/>
        </authorList>
    </citation>
    <scope>NUCLEOTIDE SEQUENCE [LARGE SCALE GENOMIC DNA]</scope>
    <source>
        <strain evidence="3">YNDBR</strain>
        <tissue evidence="3">Leaf</tissue>
    </source>
</reference>
<dbReference type="PANTHER" id="PTHR31900">
    <property type="entry name" value="F-BOX/RNI SUPERFAMILY PROTEIN-RELATED"/>
    <property type="match status" value="1"/>
</dbReference>
<feature type="domain" description="F-box/LRR-repeat protein 15/At3g58940/PEG3-like LRR" evidence="2">
    <location>
        <begin position="151"/>
        <end position="269"/>
    </location>
</feature>
<dbReference type="Gene3D" id="3.80.10.10">
    <property type="entry name" value="Ribonuclease Inhibitor"/>
    <property type="match status" value="1"/>
</dbReference>
<comment type="caution">
    <text evidence="3">The sequence shown here is derived from an EMBL/GenBank/DDBJ whole genome shotgun (WGS) entry which is preliminary data.</text>
</comment>
<organism evidence="3 4">
    <name type="scientific">Stephania yunnanensis</name>
    <dbReference type="NCBI Taxonomy" id="152371"/>
    <lineage>
        <taxon>Eukaryota</taxon>
        <taxon>Viridiplantae</taxon>
        <taxon>Streptophyta</taxon>
        <taxon>Embryophyta</taxon>
        <taxon>Tracheophyta</taxon>
        <taxon>Spermatophyta</taxon>
        <taxon>Magnoliopsida</taxon>
        <taxon>Ranunculales</taxon>
        <taxon>Menispermaceae</taxon>
        <taxon>Menispermoideae</taxon>
        <taxon>Cissampelideae</taxon>
        <taxon>Stephania</taxon>
    </lineage>
</organism>
<dbReference type="InterPro" id="IPR050232">
    <property type="entry name" value="FBL13/AtMIF1-like"/>
</dbReference>